<evidence type="ECO:0000256" key="5">
    <source>
        <dbReference type="PROSITE-ProRule" id="PRU00560"/>
    </source>
</evidence>
<evidence type="ECO:0000256" key="3">
    <source>
        <dbReference type="ARBA" id="ARBA00022806"/>
    </source>
</evidence>
<feature type="binding site" evidence="5">
    <location>
        <begin position="188"/>
        <end position="195"/>
    </location>
    <ligand>
        <name>ATP</name>
        <dbReference type="ChEBI" id="CHEBI:30616"/>
    </ligand>
</feature>
<evidence type="ECO:0000313" key="8">
    <source>
        <dbReference type="Proteomes" id="UP000587527"/>
    </source>
</evidence>
<dbReference type="PANTHER" id="PTHR11070">
    <property type="entry name" value="UVRD / RECB / PCRA DNA HELICASE FAMILY MEMBER"/>
    <property type="match status" value="1"/>
</dbReference>
<dbReference type="Gene3D" id="3.40.50.300">
    <property type="entry name" value="P-loop containing nucleotide triphosphate hydrolases"/>
    <property type="match status" value="3"/>
</dbReference>
<dbReference type="Pfam" id="PF13538">
    <property type="entry name" value="UvrD_C_2"/>
    <property type="match status" value="1"/>
</dbReference>
<comment type="caution">
    <text evidence="7">The sequence shown here is derived from an EMBL/GenBank/DDBJ whole genome shotgun (WGS) entry which is preliminary data.</text>
</comment>
<dbReference type="InterPro" id="IPR000212">
    <property type="entry name" value="DNA_helicase_UvrD/REP"/>
</dbReference>
<feature type="domain" description="UvrD-like helicase ATP-binding" evidence="6">
    <location>
        <begin position="167"/>
        <end position="501"/>
    </location>
</feature>
<evidence type="ECO:0000313" key="7">
    <source>
        <dbReference type="EMBL" id="MBB5867578.1"/>
    </source>
</evidence>
<dbReference type="AlphaFoldDB" id="A0A841BJR7"/>
<keyword evidence="8" id="KW-1185">Reference proteome</keyword>
<protein>
    <submittedName>
        <fullName evidence="7">DNA helicase IV</fullName>
    </submittedName>
</protein>
<proteinExistence type="predicted"/>
<evidence type="ECO:0000259" key="6">
    <source>
        <dbReference type="PROSITE" id="PS51198"/>
    </source>
</evidence>
<dbReference type="GO" id="GO:0003677">
    <property type="term" value="F:DNA binding"/>
    <property type="evidence" value="ECO:0007669"/>
    <property type="project" value="InterPro"/>
</dbReference>
<keyword evidence="3 5" id="KW-0347">Helicase</keyword>
<sequence length="705" mass="76653">MGSKAGELAREQAYFDLAHKQREQSRAALDEATRAAAHGGAAAGIRRDASALQSQLGSPGDQVAFGRFDHEDGERWYVGSHLILDDEKNVLVINWKLPAAAPFYKASHRDPLGVTLKRTFECTGNTIDDFVDVLFSQVALDGDGPDGSLLRELSRSRTGHLRSIVATIQAAQYDLIRAPLDQVLVIEGGPGTGKTAIALHRVTWLLYNHPDRLRAADILVVGPNPTFTHYIRTVLPALGEQEVLQRDISLLAPDVRRGRPEALAVARIKGDAGMATVLARALRSRVGSPESAERLQIGSSFLTLPGADVAQAVVSCKNTPGPYAQRRARLRDLIIRLVEERGGHLTGGNPSLDNLVERLWPQLTPQSLLSSLFGSRDRLLAAAGDDYSAEEIMLLRRRSADRLSEEVWSRDDLPLLDEAAFLINGQPERFAHIVVDEAQDLSPMQLRSIARRSSTGSLTVVGDIAQSTGVWARDAWDDVLASLPETLPASVQSLRYGYRVPRQLYEFAAQLLPIAAPGVTPPVVVRDGPALPGIHRVDPDERAGRAVSLALAHSEEFRFVGIICTGESRVEVETALAANGVVWSSADRGELGRAINLVSPHEAKGLEFDAVIVVEPEEIVADDERGHRLLYVALTRTVGYLDIVCVGDPLPLRPVTPGTEPETETPFDPALIEKVAAAIALRIRAQVPPAQHDDVLAELRRLLQE</sequence>
<dbReference type="SUPFAM" id="SSF52540">
    <property type="entry name" value="P-loop containing nucleoside triphosphate hydrolases"/>
    <property type="match status" value="1"/>
</dbReference>
<accession>A0A841BJR7</accession>
<dbReference type="EMBL" id="JACHMN010000001">
    <property type="protein sequence ID" value="MBB5867578.1"/>
    <property type="molecule type" value="Genomic_DNA"/>
</dbReference>
<dbReference type="Pfam" id="PF00580">
    <property type="entry name" value="UvrD-helicase"/>
    <property type="match status" value="1"/>
</dbReference>
<dbReference type="InterPro" id="IPR027785">
    <property type="entry name" value="UvrD-like_helicase_C"/>
</dbReference>
<dbReference type="GO" id="GO:0000725">
    <property type="term" value="P:recombinational repair"/>
    <property type="evidence" value="ECO:0007669"/>
    <property type="project" value="TreeGrafter"/>
</dbReference>
<dbReference type="GO" id="GO:0005524">
    <property type="term" value="F:ATP binding"/>
    <property type="evidence" value="ECO:0007669"/>
    <property type="project" value="UniProtKB-UniRule"/>
</dbReference>
<name>A0A841BJR7_9ACTN</name>
<dbReference type="Proteomes" id="UP000587527">
    <property type="component" value="Unassembled WGS sequence"/>
</dbReference>
<keyword evidence="4 5" id="KW-0067">ATP-binding</keyword>
<reference evidence="7 8" key="1">
    <citation type="submission" date="2020-08" db="EMBL/GenBank/DDBJ databases">
        <title>Sequencing the genomes of 1000 actinobacteria strains.</title>
        <authorList>
            <person name="Klenk H.-P."/>
        </authorList>
    </citation>
    <scope>NUCLEOTIDE SEQUENCE [LARGE SCALE GENOMIC DNA]</scope>
    <source>
        <strain evidence="7 8">DSM 45362</strain>
    </source>
</reference>
<keyword evidence="2 5" id="KW-0378">Hydrolase</keyword>
<organism evidence="7 8">
    <name type="scientific">Allocatelliglobosispora scoriae</name>
    <dbReference type="NCBI Taxonomy" id="643052"/>
    <lineage>
        <taxon>Bacteria</taxon>
        <taxon>Bacillati</taxon>
        <taxon>Actinomycetota</taxon>
        <taxon>Actinomycetes</taxon>
        <taxon>Micromonosporales</taxon>
        <taxon>Micromonosporaceae</taxon>
        <taxon>Allocatelliglobosispora</taxon>
    </lineage>
</organism>
<dbReference type="PROSITE" id="PS51198">
    <property type="entry name" value="UVRD_HELICASE_ATP_BIND"/>
    <property type="match status" value="1"/>
</dbReference>
<dbReference type="GO" id="GO:0005829">
    <property type="term" value="C:cytosol"/>
    <property type="evidence" value="ECO:0007669"/>
    <property type="project" value="TreeGrafter"/>
</dbReference>
<evidence type="ECO:0000256" key="2">
    <source>
        <dbReference type="ARBA" id="ARBA00022801"/>
    </source>
</evidence>
<dbReference type="InterPro" id="IPR027417">
    <property type="entry name" value="P-loop_NTPase"/>
</dbReference>
<evidence type="ECO:0000256" key="4">
    <source>
        <dbReference type="ARBA" id="ARBA00022840"/>
    </source>
</evidence>
<dbReference type="GO" id="GO:0043138">
    <property type="term" value="F:3'-5' DNA helicase activity"/>
    <property type="evidence" value="ECO:0007669"/>
    <property type="project" value="TreeGrafter"/>
</dbReference>
<keyword evidence="1 5" id="KW-0547">Nucleotide-binding</keyword>
<evidence type="ECO:0000256" key="1">
    <source>
        <dbReference type="ARBA" id="ARBA00022741"/>
    </source>
</evidence>
<dbReference type="PANTHER" id="PTHR11070:SF45">
    <property type="entry name" value="DNA 3'-5' HELICASE"/>
    <property type="match status" value="1"/>
</dbReference>
<dbReference type="RefSeq" id="WP_184832502.1">
    <property type="nucleotide sequence ID" value="NZ_JACHMN010000001.1"/>
</dbReference>
<gene>
    <name evidence="7" type="ORF">F4553_000957</name>
</gene>
<dbReference type="InterPro" id="IPR014016">
    <property type="entry name" value="UvrD-like_ATP-bd"/>
</dbReference>
<dbReference type="GO" id="GO:0016787">
    <property type="term" value="F:hydrolase activity"/>
    <property type="evidence" value="ECO:0007669"/>
    <property type="project" value="UniProtKB-UniRule"/>
</dbReference>